<sequence length="242" mass="25314">MRAGLRKSQLVALSALFGAMTLLFTVVLTVYIPETRGYFNLGEAGVYLTAMVLPPLWAALAAGLGSALADVVLGYYVYAPATLVVKASEAFVASLLLRKLSGVKLGKAPGLAASLAVPSLMAVVGTTFYVGSTELYLAPPVGGVLTLNLSAIVWLAAAILFAAYLVWATLREVGTSQTLLSLAAGGALMVLGYFFYEQVVLGVAAIAEVPFNTMQVLVGMTIASLAERRLRAYLLSESIRSA</sequence>
<feature type="transmembrane region" description="Helical" evidence="1">
    <location>
        <begin position="109"/>
        <end position="131"/>
    </location>
</feature>
<feature type="transmembrane region" description="Helical" evidence="1">
    <location>
        <begin position="143"/>
        <end position="167"/>
    </location>
</feature>
<evidence type="ECO:0008006" key="3">
    <source>
        <dbReference type="Google" id="ProtNLM"/>
    </source>
</evidence>
<feature type="transmembrane region" description="Helical" evidence="1">
    <location>
        <begin position="44"/>
        <end position="69"/>
    </location>
</feature>
<protein>
    <recommendedName>
        <fullName evidence="3">ECF transporter S component</fullName>
    </recommendedName>
</protein>
<keyword evidence="1" id="KW-0472">Membrane</keyword>
<comment type="caution">
    <text evidence="2">The sequence shown here is derived from an EMBL/GenBank/DDBJ whole genome shotgun (WGS) entry which is preliminary data.</text>
</comment>
<reference evidence="2" key="1">
    <citation type="journal article" date="2020" name="mSystems">
        <title>Genome- and Community-Level Interaction Insights into Carbon Utilization and Element Cycling Functions of Hydrothermarchaeota in Hydrothermal Sediment.</title>
        <authorList>
            <person name="Zhou Z."/>
            <person name="Liu Y."/>
            <person name="Xu W."/>
            <person name="Pan J."/>
            <person name="Luo Z.H."/>
            <person name="Li M."/>
        </authorList>
    </citation>
    <scope>NUCLEOTIDE SEQUENCE [LARGE SCALE GENOMIC DNA]</scope>
    <source>
        <strain evidence="2">SpSt-735</strain>
    </source>
</reference>
<feature type="transmembrane region" description="Helical" evidence="1">
    <location>
        <begin position="12"/>
        <end position="32"/>
    </location>
</feature>
<dbReference type="EMBL" id="DTFI01000151">
    <property type="protein sequence ID" value="HGI43928.1"/>
    <property type="molecule type" value="Genomic_DNA"/>
</dbReference>
<gene>
    <name evidence="2" type="ORF">ENV17_06050</name>
</gene>
<feature type="transmembrane region" description="Helical" evidence="1">
    <location>
        <begin position="75"/>
        <end position="97"/>
    </location>
</feature>
<dbReference type="PANTHER" id="PTHR37815">
    <property type="entry name" value="UPF0397 PROTEIN BC_2624-RELATED"/>
    <property type="match status" value="1"/>
</dbReference>
<dbReference type="InterPro" id="IPR009825">
    <property type="entry name" value="ECF_substrate-spec-like"/>
</dbReference>
<keyword evidence="1" id="KW-1133">Transmembrane helix</keyword>
<keyword evidence="1" id="KW-0812">Transmembrane</keyword>
<evidence type="ECO:0000256" key="1">
    <source>
        <dbReference type="SAM" id="Phobius"/>
    </source>
</evidence>
<dbReference type="AlphaFoldDB" id="A0A7C4FEC5"/>
<feature type="transmembrane region" description="Helical" evidence="1">
    <location>
        <begin position="202"/>
        <end position="226"/>
    </location>
</feature>
<evidence type="ECO:0000313" key="2">
    <source>
        <dbReference type="EMBL" id="HGI43928.1"/>
    </source>
</evidence>
<name>A0A7C4FEC5_THEPE</name>
<feature type="transmembrane region" description="Helical" evidence="1">
    <location>
        <begin position="179"/>
        <end position="196"/>
    </location>
</feature>
<dbReference type="Pfam" id="PF07155">
    <property type="entry name" value="ECF-ribofla_trS"/>
    <property type="match status" value="1"/>
</dbReference>
<organism evidence="2">
    <name type="scientific">Thermofilum pendens</name>
    <dbReference type="NCBI Taxonomy" id="2269"/>
    <lineage>
        <taxon>Archaea</taxon>
        <taxon>Thermoproteota</taxon>
        <taxon>Thermoprotei</taxon>
        <taxon>Thermofilales</taxon>
        <taxon>Thermofilaceae</taxon>
        <taxon>Thermofilum</taxon>
    </lineage>
</organism>
<accession>A0A7C4FEC5</accession>
<proteinExistence type="predicted"/>
<dbReference type="Gene3D" id="1.10.1760.20">
    <property type="match status" value="1"/>
</dbReference>
<dbReference type="GO" id="GO:0016020">
    <property type="term" value="C:membrane"/>
    <property type="evidence" value="ECO:0007669"/>
    <property type="project" value="InterPro"/>
</dbReference>
<dbReference type="PANTHER" id="PTHR37815:SF3">
    <property type="entry name" value="UPF0397 PROTEIN SPR0429"/>
    <property type="match status" value="1"/>
</dbReference>